<protein>
    <recommendedName>
        <fullName evidence="1">Glycosyltransferase 2-like domain-containing protein</fullName>
    </recommendedName>
</protein>
<dbReference type="SUPFAM" id="SSF53448">
    <property type="entry name" value="Nucleotide-diphospho-sugar transferases"/>
    <property type="match status" value="1"/>
</dbReference>
<organism evidence="2 3">
    <name type="scientific">Polynucleobacter yangtzensis</name>
    <dbReference type="NCBI Taxonomy" id="1743159"/>
    <lineage>
        <taxon>Bacteria</taxon>
        <taxon>Pseudomonadati</taxon>
        <taxon>Pseudomonadota</taxon>
        <taxon>Betaproteobacteria</taxon>
        <taxon>Burkholderiales</taxon>
        <taxon>Burkholderiaceae</taxon>
        <taxon>Polynucleobacter</taxon>
    </lineage>
</organism>
<dbReference type="RefSeq" id="WP_281746345.1">
    <property type="nucleotide sequence ID" value="NZ_AP026974.1"/>
</dbReference>
<evidence type="ECO:0000313" key="2">
    <source>
        <dbReference type="EMBL" id="BDT78441.1"/>
    </source>
</evidence>
<dbReference type="InterPro" id="IPR001173">
    <property type="entry name" value="Glyco_trans_2-like"/>
</dbReference>
<sequence>MKNVPKDRNVTVVITSCNRPNELERTIKSFLLMNTFPVNKYIVIEDGGSSNAISVAKNLLGEEGNVFIKNEKNLGQLNSIDIAYREVESEFIFHMEDDWNFHAPGFIEKSMEILLQEKNVIYLSLRAKTDQNGHPYIMRSDSIAEPLPFWKGVWVGYGFNPSLRRRSDYIMIGSSYGKWNERETSIGIFYYINNKRVLLLADDESYVTHSGNNSSTELTHKKA</sequence>
<feature type="domain" description="Glycosyltransferase 2-like" evidence="1">
    <location>
        <begin position="11"/>
        <end position="142"/>
    </location>
</feature>
<dbReference type="CDD" id="cd00761">
    <property type="entry name" value="Glyco_tranf_GTA_type"/>
    <property type="match status" value="1"/>
</dbReference>
<dbReference type="InterPro" id="IPR029044">
    <property type="entry name" value="Nucleotide-diphossugar_trans"/>
</dbReference>
<proteinExistence type="predicted"/>
<dbReference type="Proteomes" id="UP001211204">
    <property type="component" value="Chromosome"/>
</dbReference>
<keyword evidence="3" id="KW-1185">Reference proteome</keyword>
<dbReference type="EMBL" id="AP026974">
    <property type="protein sequence ID" value="BDT78441.1"/>
    <property type="molecule type" value="Genomic_DNA"/>
</dbReference>
<name>A0ABN6TPG5_9BURK</name>
<gene>
    <name evidence="2" type="ORF">PKF032_03290</name>
</gene>
<reference evidence="2 3" key="1">
    <citation type="submission" date="2022-11" db="EMBL/GenBank/DDBJ databases">
        <title>Complete Genome Sequences of three Polynucleobacter sp. Subcluster PnecC Strains KF022, KF023, and KF032 Isolated from a Shallow Eutrophic Lake in Japan.</title>
        <authorList>
            <person name="Ogata Y."/>
            <person name="Watanabe K."/>
            <person name="Takemine S."/>
            <person name="Shindo C."/>
            <person name="Kurokawa R."/>
            <person name="Suda W."/>
        </authorList>
    </citation>
    <scope>NUCLEOTIDE SEQUENCE [LARGE SCALE GENOMIC DNA]</scope>
    <source>
        <strain evidence="2 3">KF032</strain>
    </source>
</reference>
<dbReference type="Gene3D" id="3.90.550.10">
    <property type="entry name" value="Spore Coat Polysaccharide Biosynthesis Protein SpsA, Chain A"/>
    <property type="match status" value="1"/>
</dbReference>
<accession>A0ABN6TPG5</accession>
<evidence type="ECO:0000259" key="1">
    <source>
        <dbReference type="Pfam" id="PF00535"/>
    </source>
</evidence>
<evidence type="ECO:0000313" key="3">
    <source>
        <dbReference type="Proteomes" id="UP001211204"/>
    </source>
</evidence>
<dbReference type="Pfam" id="PF00535">
    <property type="entry name" value="Glycos_transf_2"/>
    <property type="match status" value="1"/>
</dbReference>